<protein>
    <recommendedName>
        <fullName evidence="4">Carbohydrate kinase FGGY N-terminal domain-containing protein</fullName>
    </recommendedName>
</protein>
<feature type="domain" description="Carbohydrate kinase FGGY N-terminal" evidence="4">
    <location>
        <begin position="6"/>
        <end position="147"/>
    </location>
</feature>
<dbReference type="GO" id="GO:0005829">
    <property type="term" value="C:cytosol"/>
    <property type="evidence" value="ECO:0007669"/>
    <property type="project" value="TreeGrafter"/>
</dbReference>
<dbReference type="SUPFAM" id="SSF53067">
    <property type="entry name" value="Actin-like ATPase domain"/>
    <property type="match status" value="1"/>
</dbReference>
<dbReference type="InterPro" id="IPR043129">
    <property type="entry name" value="ATPase_NBD"/>
</dbReference>
<dbReference type="Pfam" id="PF00370">
    <property type="entry name" value="FGGY_N"/>
    <property type="match status" value="1"/>
</dbReference>
<dbReference type="PANTHER" id="PTHR10196:SF69">
    <property type="entry name" value="GLYCEROL KINASE"/>
    <property type="match status" value="1"/>
</dbReference>
<dbReference type="AlphaFoldDB" id="X1AYP1"/>
<sequence length="161" mass="18377">MNDKKYILSIDSGSTGIRAFLFDKKGEIVVREYEKTSALYPEAGAIEHDPKMLWETLLKVVGRIFSREEYNPGDIAAIGLCNQRASFCLWDRNTGKPLINFINWADVRAAETCEQMNSNKKWKFLKKLSGLFSKFSPMMAVTKMLTFVTSHASVRLKWALD</sequence>
<evidence type="ECO:0000259" key="4">
    <source>
        <dbReference type="Pfam" id="PF00370"/>
    </source>
</evidence>
<dbReference type="InterPro" id="IPR018484">
    <property type="entry name" value="FGGY_N"/>
</dbReference>
<name>X1AYP1_9ZZZZ</name>
<proteinExistence type="inferred from homology"/>
<comment type="similarity">
    <text evidence="1">Belongs to the FGGY kinase family.</text>
</comment>
<dbReference type="PANTHER" id="PTHR10196">
    <property type="entry name" value="SUGAR KINASE"/>
    <property type="match status" value="1"/>
</dbReference>
<dbReference type="EMBL" id="BART01013449">
    <property type="protein sequence ID" value="GAG77213.1"/>
    <property type="molecule type" value="Genomic_DNA"/>
</dbReference>
<reference evidence="5" key="1">
    <citation type="journal article" date="2014" name="Front. Microbiol.">
        <title>High frequency of phylogenetically diverse reductive dehalogenase-homologous genes in deep subseafloor sedimentary metagenomes.</title>
        <authorList>
            <person name="Kawai M."/>
            <person name="Futagami T."/>
            <person name="Toyoda A."/>
            <person name="Takaki Y."/>
            <person name="Nishi S."/>
            <person name="Hori S."/>
            <person name="Arai W."/>
            <person name="Tsubouchi T."/>
            <person name="Morono Y."/>
            <person name="Uchiyama I."/>
            <person name="Ito T."/>
            <person name="Fujiyama A."/>
            <person name="Inagaki F."/>
            <person name="Takami H."/>
        </authorList>
    </citation>
    <scope>NUCLEOTIDE SEQUENCE</scope>
    <source>
        <strain evidence="5">Expedition CK06-06</strain>
    </source>
</reference>
<evidence type="ECO:0000256" key="3">
    <source>
        <dbReference type="ARBA" id="ARBA00022777"/>
    </source>
</evidence>
<feature type="non-terminal residue" evidence="5">
    <location>
        <position position="161"/>
    </location>
</feature>
<keyword evidence="3" id="KW-0418">Kinase</keyword>
<organism evidence="5">
    <name type="scientific">marine sediment metagenome</name>
    <dbReference type="NCBI Taxonomy" id="412755"/>
    <lineage>
        <taxon>unclassified sequences</taxon>
        <taxon>metagenomes</taxon>
        <taxon>ecological metagenomes</taxon>
    </lineage>
</organism>
<gene>
    <name evidence="5" type="ORF">S01H4_27492</name>
</gene>
<evidence type="ECO:0000256" key="2">
    <source>
        <dbReference type="ARBA" id="ARBA00022679"/>
    </source>
</evidence>
<keyword evidence="2" id="KW-0808">Transferase</keyword>
<comment type="caution">
    <text evidence="5">The sequence shown here is derived from an EMBL/GenBank/DDBJ whole genome shotgun (WGS) entry which is preliminary data.</text>
</comment>
<dbReference type="Gene3D" id="3.30.420.40">
    <property type="match status" value="1"/>
</dbReference>
<accession>X1AYP1</accession>
<evidence type="ECO:0000313" key="5">
    <source>
        <dbReference type="EMBL" id="GAG77213.1"/>
    </source>
</evidence>
<evidence type="ECO:0000256" key="1">
    <source>
        <dbReference type="ARBA" id="ARBA00009156"/>
    </source>
</evidence>
<dbReference type="GO" id="GO:0019563">
    <property type="term" value="P:glycerol catabolic process"/>
    <property type="evidence" value="ECO:0007669"/>
    <property type="project" value="TreeGrafter"/>
</dbReference>
<dbReference type="GO" id="GO:0004370">
    <property type="term" value="F:glycerol kinase activity"/>
    <property type="evidence" value="ECO:0007669"/>
    <property type="project" value="TreeGrafter"/>
</dbReference>